<dbReference type="Proteomes" id="UP001343600">
    <property type="component" value="Unassembled WGS sequence"/>
</dbReference>
<sequence>MKSMNWIDLLPKNDTIVKMNAEDLDATIRSTESYMHSLAHGISGIGNLLACAAGNEESGLSPEAVIKVGFMLESLGGLVGTLADVSCNATVETSNRLIEHSQAICKAGAK</sequence>
<comment type="caution">
    <text evidence="1">The sequence shown here is derived from an EMBL/GenBank/DDBJ whole genome shotgun (WGS) entry which is preliminary data.</text>
</comment>
<dbReference type="RefSeq" id="WP_330513193.1">
    <property type="nucleotide sequence ID" value="NZ_JAZEIH010000020.1"/>
</dbReference>
<keyword evidence="2" id="KW-1185">Reference proteome</keyword>
<evidence type="ECO:0000313" key="2">
    <source>
        <dbReference type="Proteomes" id="UP001343600"/>
    </source>
</evidence>
<dbReference type="EMBL" id="JAZEIP010000014">
    <property type="protein sequence ID" value="MEE4040635.1"/>
    <property type="molecule type" value="Genomic_DNA"/>
</dbReference>
<name>A0ABU7N6V5_PSEVI</name>
<protein>
    <submittedName>
        <fullName evidence="1">Uncharacterized protein</fullName>
    </submittedName>
</protein>
<reference evidence="1 2" key="1">
    <citation type="submission" date="2024-01" db="EMBL/GenBank/DDBJ databases">
        <title>Characterization of Pseudomonas viridiflava in Georgia, USA.</title>
        <authorList>
            <person name="Zhao M."/>
            <person name="Dutta B."/>
        </authorList>
    </citation>
    <scope>NUCLEOTIDE SEQUENCE [LARGE SCALE GENOMIC DNA]</scope>
    <source>
        <strain evidence="1 2">21GA0539</strain>
    </source>
</reference>
<proteinExistence type="predicted"/>
<evidence type="ECO:0000313" key="1">
    <source>
        <dbReference type="EMBL" id="MEE4040635.1"/>
    </source>
</evidence>
<gene>
    <name evidence="1" type="ORF">V2I87_11080</name>
</gene>
<organism evidence="1 2">
    <name type="scientific">Pseudomonas viridiflava</name>
    <name type="common">Phytomonas viridiflava</name>
    <dbReference type="NCBI Taxonomy" id="33069"/>
    <lineage>
        <taxon>Bacteria</taxon>
        <taxon>Pseudomonadati</taxon>
        <taxon>Pseudomonadota</taxon>
        <taxon>Gammaproteobacteria</taxon>
        <taxon>Pseudomonadales</taxon>
        <taxon>Pseudomonadaceae</taxon>
        <taxon>Pseudomonas</taxon>
    </lineage>
</organism>
<accession>A0ABU7N6V5</accession>